<organism evidence="1 2">
    <name type="scientific">Streptomyces echinoruber</name>
    <dbReference type="NCBI Taxonomy" id="68898"/>
    <lineage>
        <taxon>Bacteria</taxon>
        <taxon>Bacillati</taxon>
        <taxon>Actinomycetota</taxon>
        <taxon>Actinomycetes</taxon>
        <taxon>Kitasatosporales</taxon>
        <taxon>Streptomycetaceae</taxon>
        <taxon>Streptomyces</taxon>
    </lineage>
</organism>
<dbReference type="Proteomes" id="UP000623010">
    <property type="component" value="Unassembled WGS sequence"/>
</dbReference>
<evidence type="ECO:0000313" key="1">
    <source>
        <dbReference type="EMBL" id="GHA00231.1"/>
    </source>
</evidence>
<reference evidence="1" key="1">
    <citation type="journal article" date="2014" name="Int. J. Syst. Evol. Microbiol.">
        <title>Complete genome sequence of Corynebacterium casei LMG S-19264T (=DSM 44701T), isolated from a smear-ripened cheese.</title>
        <authorList>
            <consortium name="US DOE Joint Genome Institute (JGI-PGF)"/>
            <person name="Walter F."/>
            <person name="Albersmeier A."/>
            <person name="Kalinowski J."/>
            <person name="Ruckert C."/>
        </authorList>
    </citation>
    <scope>NUCLEOTIDE SEQUENCE</scope>
    <source>
        <strain evidence="1">JCM 5016</strain>
    </source>
</reference>
<protein>
    <submittedName>
        <fullName evidence="1">Uncharacterized protein</fullName>
    </submittedName>
</protein>
<dbReference type="EMBL" id="BMWH01000019">
    <property type="protein sequence ID" value="GHA00231.1"/>
    <property type="molecule type" value="Genomic_DNA"/>
</dbReference>
<name>A0A918RIJ0_9ACTN</name>
<accession>A0A918RIJ0</accession>
<evidence type="ECO:0000313" key="2">
    <source>
        <dbReference type="Proteomes" id="UP000623010"/>
    </source>
</evidence>
<gene>
    <name evidence="1" type="ORF">GCM10010389_44200</name>
</gene>
<sequence length="77" mass="7934">MPPTLTWTTLRTVVSGSAGAVAEGAASQVPVQPGRGPLRTAAWGVIGRDTAHRGAAHRDTADWRVADRGTADRGTAD</sequence>
<proteinExistence type="predicted"/>
<reference evidence="1" key="2">
    <citation type="submission" date="2020-09" db="EMBL/GenBank/DDBJ databases">
        <authorList>
            <person name="Sun Q."/>
            <person name="Ohkuma M."/>
        </authorList>
    </citation>
    <scope>NUCLEOTIDE SEQUENCE</scope>
    <source>
        <strain evidence="1">JCM 5016</strain>
    </source>
</reference>
<keyword evidence="2" id="KW-1185">Reference proteome</keyword>
<comment type="caution">
    <text evidence="1">The sequence shown here is derived from an EMBL/GenBank/DDBJ whole genome shotgun (WGS) entry which is preliminary data.</text>
</comment>
<dbReference type="AlphaFoldDB" id="A0A918RIJ0"/>